<dbReference type="InterPro" id="IPR022946">
    <property type="entry name" value="UPF0313"/>
</dbReference>
<keyword evidence="4" id="KW-0408">Iron</keyword>
<dbReference type="SMART" id="SM00729">
    <property type="entry name" value="Elp3"/>
    <property type="match status" value="1"/>
</dbReference>
<evidence type="ECO:0000256" key="5">
    <source>
        <dbReference type="ARBA" id="ARBA00023014"/>
    </source>
</evidence>
<keyword evidence="3" id="KW-0479">Metal-binding</keyword>
<sequence>MGIRPDRATIVYSQLCKVAYKDVPIIIGGVEASLRRLGHYDYWDDKVRRSILMDSQADLLVYGMAEQTIIQIAEALAGGLDIKDIIYLRGTVWKTRDLERAYEPIMLPSFESLSNKETYAESFNIQHENIDAFNAKVLVEPYRDWYVIQNKPALPLTEKEMDQVYALPYERDYHPLYKDIGHIDAINEVKHSIISNRGCFGSCSFCALTHHQGRIIQTRSEQSIIEEANEIVRDPSFKGYIHDVGGPTANFQQPSCGKQDKHGACVKKECLHEDPCKQLKVDHSRYIRILRRLRKLPNVKKVFIRSGIRYDYLMYDKDETFFNELVKHHVSGQLKVAPEHVSPKVLDKMGKPNRTLYDRFVNKYYKLNKRHNKNQYLVPYLMSSHPGSNLKEAIELAEYLRDIGYTPEQVQDFYPTPGTISTCMYYTGLDPRTMNKVYVPRNPREKAMQRALIQYKKPRNYKLVKEALEKANRYDLIGNNKNCLIKDQPYHAFKRSKKSGYVKDSRNKKRRIS</sequence>
<proteinExistence type="predicted"/>
<dbReference type="AlphaFoldDB" id="U2DWB8"/>
<evidence type="ECO:0000313" key="7">
    <source>
        <dbReference type="EMBL" id="ERJ12612.1"/>
    </source>
</evidence>
<dbReference type="EMBL" id="AFNU02000004">
    <property type="protein sequence ID" value="ERJ12612.1"/>
    <property type="molecule type" value="Genomic_DNA"/>
</dbReference>
<reference evidence="7 8" key="2">
    <citation type="journal article" date="2013" name="PLoS ONE">
        <title>INDIGO - INtegrated Data Warehouse of MIcrobial GenOmes with Examples from the Red Sea Extremophiles.</title>
        <authorList>
            <person name="Alam I."/>
            <person name="Antunes A."/>
            <person name="Kamau A.A."/>
            <person name="Ba Alawi W."/>
            <person name="Kalkatawi M."/>
            <person name="Stingl U."/>
            <person name="Bajic V.B."/>
        </authorList>
    </citation>
    <scope>NUCLEOTIDE SEQUENCE [LARGE SCALE GENOMIC DNA]</scope>
    <source>
        <strain evidence="7 8">SSD-17B</strain>
    </source>
</reference>
<dbReference type="Pfam" id="PF11842">
    <property type="entry name" value="DUF3362"/>
    <property type="match status" value="1"/>
</dbReference>
<dbReference type="GO" id="GO:0051539">
    <property type="term" value="F:4 iron, 4 sulfur cluster binding"/>
    <property type="evidence" value="ECO:0007669"/>
    <property type="project" value="UniProtKB-KW"/>
</dbReference>
<dbReference type="eggNOG" id="COG1032">
    <property type="taxonomic scope" value="Bacteria"/>
</dbReference>
<dbReference type="PANTHER" id="PTHR32331">
    <property type="entry name" value="UPF0313 PROTEIN YGIQ"/>
    <property type="match status" value="1"/>
</dbReference>
<dbReference type="Gene3D" id="3.80.30.20">
    <property type="entry name" value="tm_1862 like domain"/>
    <property type="match status" value="1"/>
</dbReference>
<dbReference type="InterPro" id="IPR007197">
    <property type="entry name" value="rSAM"/>
</dbReference>
<dbReference type="GO" id="GO:0003824">
    <property type="term" value="F:catalytic activity"/>
    <property type="evidence" value="ECO:0007669"/>
    <property type="project" value="InterPro"/>
</dbReference>
<protein>
    <recommendedName>
        <fullName evidence="6">Radical SAM core domain-containing protein</fullName>
    </recommendedName>
</protein>
<keyword evidence="2" id="KW-0949">S-adenosyl-L-methionine</keyword>
<dbReference type="Pfam" id="PF08497">
    <property type="entry name" value="Radical_SAM_N"/>
    <property type="match status" value="1"/>
</dbReference>
<evidence type="ECO:0000256" key="4">
    <source>
        <dbReference type="ARBA" id="ARBA00023004"/>
    </source>
</evidence>
<dbReference type="PROSITE" id="PS51918">
    <property type="entry name" value="RADICAL_SAM"/>
    <property type="match status" value="1"/>
</dbReference>
<accession>U2DWB8</accession>
<evidence type="ECO:0000256" key="3">
    <source>
        <dbReference type="ARBA" id="ARBA00022723"/>
    </source>
</evidence>
<feature type="domain" description="Radical SAM core" evidence="6">
    <location>
        <begin position="184"/>
        <end position="456"/>
    </location>
</feature>
<evidence type="ECO:0000256" key="1">
    <source>
        <dbReference type="ARBA" id="ARBA00022485"/>
    </source>
</evidence>
<dbReference type="NCBIfam" id="TIGR03904">
    <property type="entry name" value="SAM_YgiQ"/>
    <property type="match status" value="1"/>
</dbReference>
<evidence type="ECO:0000313" key="8">
    <source>
        <dbReference type="Proteomes" id="UP000005707"/>
    </source>
</evidence>
<dbReference type="Proteomes" id="UP000005707">
    <property type="component" value="Unassembled WGS sequence"/>
</dbReference>
<dbReference type="SFLD" id="SFLDG01082">
    <property type="entry name" value="B12-binding_domain_containing"/>
    <property type="match status" value="1"/>
</dbReference>
<dbReference type="InterPro" id="IPR024560">
    <property type="entry name" value="UPF0313_C"/>
</dbReference>
<reference evidence="7 8" key="1">
    <citation type="journal article" date="2011" name="J. Bacteriol.">
        <title>Genome sequence of Haloplasma contractile, an unusual contractile bacterium from a deep-sea anoxic brine lake.</title>
        <authorList>
            <person name="Antunes A."/>
            <person name="Alam I."/>
            <person name="El Dorry H."/>
            <person name="Siam R."/>
            <person name="Robertson A."/>
            <person name="Bajic V.B."/>
            <person name="Stingl U."/>
        </authorList>
    </citation>
    <scope>NUCLEOTIDE SEQUENCE [LARGE SCALE GENOMIC DNA]</scope>
    <source>
        <strain evidence="7 8">SSD-17B</strain>
    </source>
</reference>
<dbReference type="SUPFAM" id="SSF102114">
    <property type="entry name" value="Radical SAM enzymes"/>
    <property type="match status" value="1"/>
</dbReference>
<comment type="caution">
    <text evidence="7">The sequence shown here is derived from an EMBL/GenBank/DDBJ whole genome shotgun (WGS) entry which is preliminary data.</text>
</comment>
<name>U2DWB8_9MOLU</name>
<dbReference type="PANTHER" id="PTHR32331:SF0">
    <property type="entry name" value="UPF0313 PROTEIN YGIQ"/>
    <property type="match status" value="1"/>
</dbReference>
<dbReference type="SFLD" id="SFLDG01069">
    <property type="entry name" value="UPF0313"/>
    <property type="match status" value="1"/>
</dbReference>
<evidence type="ECO:0000259" key="6">
    <source>
        <dbReference type="PROSITE" id="PS51918"/>
    </source>
</evidence>
<keyword evidence="8" id="KW-1185">Reference proteome</keyword>
<evidence type="ECO:0000256" key="2">
    <source>
        <dbReference type="ARBA" id="ARBA00022691"/>
    </source>
</evidence>
<dbReference type="InterPro" id="IPR006638">
    <property type="entry name" value="Elp3/MiaA/NifB-like_rSAM"/>
</dbReference>
<dbReference type="InterPro" id="IPR058240">
    <property type="entry name" value="rSAM_sf"/>
</dbReference>
<dbReference type="InterPro" id="IPR013704">
    <property type="entry name" value="UPF0313_N"/>
</dbReference>
<dbReference type="Pfam" id="PF04055">
    <property type="entry name" value="Radical_SAM"/>
    <property type="match status" value="1"/>
</dbReference>
<keyword evidence="5" id="KW-0411">Iron-sulfur</keyword>
<dbReference type="InterPro" id="IPR023404">
    <property type="entry name" value="rSAM_horseshoe"/>
</dbReference>
<organism evidence="7 8">
    <name type="scientific">Haloplasma contractile SSD-17B</name>
    <dbReference type="NCBI Taxonomy" id="1033810"/>
    <lineage>
        <taxon>Bacteria</taxon>
        <taxon>Bacillati</taxon>
        <taxon>Mycoplasmatota</taxon>
        <taxon>Mollicutes</taxon>
        <taxon>Haloplasmatales</taxon>
        <taxon>Haloplasmataceae</taxon>
        <taxon>Haloplasma</taxon>
    </lineage>
</organism>
<dbReference type="GO" id="GO:0046872">
    <property type="term" value="F:metal ion binding"/>
    <property type="evidence" value="ECO:0007669"/>
    <property type="project" value="UniProtKB-KW"/>
</dbReference>
<dbReference type="SFLD" id="SFLDS00029">
    <property type="entry name" value="Radical_SAM"/>
    <property type="match status" value="1"/>
</dbReference>
<gene>
    <name evidence="7" type="ORF">HLPCO_001603</name>
</gene>
<dbReference type="InParanoid" id="U2DWB8"/>
<keyword evidence="1" id="KW-0004">4Fe-4S</keyword>
<dbReference type="STRING" id="1033810.HLPCO_001603"/>